<keyword evidence="2" id="KW-1185">Reference proteome</keyword>
<gene>
    <name evidence="1" type="ORF">VSA01S_37500</name>
</gene>
<dbReference type="Proteomes" id="UP000321922">
    <property type="component" value="Unassembled WGS sequence"/>
</dbReference>
<dbReference type="InterPro" id="IPR010261">
    <property type="entry name" value="Tir_chaperone"/>
</dbReference>
<dbReference type="Gene3D" id="3.30.1460.10">
    <property type="match status" value="1"/>
</dbReference>
<proteinExistence type="predicted"/>
<dbReference type="OrthoDB" id="9906694at2"/>
<sequence>MDRESIVESWLRNINEQLILNDRRCHAVADEHALLLELSEDGQDLLFYGELLYVSEPDELFLLRRGMELNARQDIMKRCWLSTDQNKLILVHNANLTDCDEIDFENTLNNFIALMSTIRSQLSSVVEPVNEATISYSQQLIKG</sequence>
<protein>
    <submittedName>
        <fullName evidence="1">Uncharacterized protein</fullName>
    </submittedName>
</protein>
<evidence type="ECO:0000313" key="2">
    <source>
        <dbReference type="Proteomes" id="UP000321922"/>
    </source>
</evidence>
<dbReference type="RefSeq" id="WP_039983132.1">
    <property type="nucleotide sequence ID" value="NZ_BAOJ01000166.1"/>
</dbReference>
<dbReference type="Pfam" id="PF05932">
    <property type="entry name" value="CesT"/>
    <property type="match status" value="1"/>
</dbReference>
<dbReference type="SUPFAM" id="SSF69635">
    <property type="entry name" value="Type III secretory system chaperone-like"/>
    <property type="match status" value="1"/>
</dbReference>
<dbReference type="AlphaFoldDB" id="A0A511QJY5"/>
<comment type="caution">
    <text evidence="1">The sequence shown here is derived from an EMBL/GenBank/DDBJ whole genome shotgun (WGS) entry which is preliminary data.</text>
</comment>
<dbReference type="GO" id="GO:0030254">
    <property type="term" value="P:protein secretion by the type III secretion system"/>
    <property type="evidence" value="ECO:0007669"/>
    <property type="project" value="InterPro"/>
</dbReference>
<accession>A0A511QJY5</accession>
<organism evidence="1 2">
    <name type="scientific">Vibrio sagamiensis NBRC 104589</name>
    <dbReference type="NCBI Taxonomy" id="1219064"/>
    <lineage>
        <taxon>Bacteria</taxon>
        <taxon>Pseudomonadati</taxon>
        <taxon>Pseudomonadota</taxon>
        <taxon>Gammaproteobacteria</taxon>
        <taxon>Vibrionales</taxon>
        <taxon>Vibrionaceae</taxon>
        <taxon>Vibrio</taxon>
    </lineage>
</organism>
<evidence type="ECO:0000313" key="1">
    <source>
        <dbReference type="EMBL" id="GEM77638.1"/>
    </source>
</evidence>
<name>A0A511QJY5_9VIBR</name>
<reference evidence="1 2" key="1">
    <citation type="submission" date="2019-07" db="EMBL/GenBank/DDBJ databases">
        <title>Whole genome shotgun sequence of Vibrio sagamiensis NBRC 104589.</title>
        <authorList>
            <person name="Hosoyama A."/>
            <person name="Uohara A."/>
            <person name="Ohji S."/>
            <person name="Ichikawa N."/>
        </authorList>
    </citation>
    <scope>NUCLEOTIDE SEQUENCE [LARGE SCALE GENOMIC DNA]</scope>
    <source>
        <strain evidence="1 2">NBRC 104589</strain>
    </source>
</reference>
<dbReference type="EMBL" id="BJXJ01000077">
    <property type="protein sequence ID" value="GEM77638.1"/>
    <property type="molecule type" value="Genomic_DNA"/>
</dbReference>
<dbReference type="CDD" id="cd17034">
    <property type="entry name" value="T3SC_IA_ShcO1-like"/>
    <property type="match status" value="1"/>
</dbReference>